<keyword evidence="1" id="KW-0805">Transcription regulation</keyword>
<dbReference type="Gene3D" id="3.40.50.2300">
    <property type="match status" value="2"/>
</dbReference>
<dbReference type="RefSeq" id="WP_367640316.1">
    <property type="nucleotide sequence ID" value="NZ_JBFNQN010000015.1"/>
</dbReference>
<keyword evidence="2" id="KW-0238">DNA-binding</keyword>
<comment type="caution">
    <text evidence="5">The sequence shown here is derived from an EMBL/GenBank/DDBJ whole genome shotgun (WGS) entry which is preliminary data.</text>
</comment>
<evidence type="ECO:0000313" key="6">
    <source>
        <dbReference type="Proteomes" id="UP001555826"/>
    </source>
</evidence>
<dbReference type="PANTHER" id="PTHR30146">
    <property type="entry name" value="LACI-RELATED TRANSCRIPTIONAL REPRESSOR"/>
    <property type="match status" value="1"/>
</dbReference>
<reference evidence="5 6" key="1">
    <citation type="submission" date="2024-07" db="EMBL/GenBank/DDBJ databases">
        <authorList>
            <person name="Thanompreechachai J."/>
            <person name="Duangmal K."/>
        </authorList>
    </citation>
    <scope>NUCLEOTIDE SEQUENCE [LARGE SCALE GENOMIC DNA]</scope>
    <source>
        <strain evidence="5 6">KCTC 19886</strain>
    </source>
</reference>
<proteinExistence type="predicted"/>
<dbReference type="PANTHER" id="PTHR30146:SF155">
    <property type="entry name" value="ALANINE RACEMASE"/>
    <property type="match status" value="1"/>
</dbReference>
<gene>
    <name evidence="5" type="ORF">AB1207_20390</name>
</gene>
<feature type="domain" description="Transcriptional regulator LacI/GalR-like sensor" evidence="4">
    <location>
        <begin position="120"/>
        <end position="277"/>
    </location>
</feature>
<accession>A0ABV3PD45</accession>
<evidence type="ECO:0000259" key="4">
    <source>
        <dbReference type="Pfam" id="PF13377"/>
    </source>
</evidence>
<keyword evidence="3" id="KW-0804">Transcription</keyword>
<evidence type="ECO:0000256" key="2">
    <source>
        <dbReference type="ARBA" id="ARBA00023125"/>
    </source>
</evidence>
<dbReference type="InterPro" id="IPR028082">
    <property type="entry name" value="Peripla_BP_I"/>
</dbReference>
<dbReference type="InterPro" id="IPR046335">
    <property type="entry name" value="LacI/GalR-like_sensor"/>
</dbReference>
<name>A0ABV3PD45_9ACTN</name>
<sequence length="289" mass="30320">MSPAERTTVGLVIPGPAHRIGVEPYFAELVDGIEEVLHPLGCSVLVLVVPDLTAELATYRRWSRDGTVQLVVVVDLLDDDVRPGVLTDLGLPHVLAAHVDSPYACTSDVADDGTRLTEAVRYLARLGHTRLGHVSGPAHLVHTGERRRAISRAATDLGVRVETVEGDYTAGSGVDAVGLLLSRPLRPTAVVFDNDVMAVAALEHLTADGRDVPGDVSLLSADDSPLCEVSVPPVSAMTVDVHHRGHRIGRAVLAVLAGGHARQPPSPPSQVVERGTTAAPRLVAAESGG</sequence>
<protein>
    <submittedName>
        <fullName evidence="5">Substrate-binding domain-containing protein</fullName>
    </submittedName>
</protein>
<dbReference type="SUPFAM" id="SSF53822">
    <property type="entry name" value="Periplasmic binding protein-like I"/>
    <property type="match status" value="1"/>
</dbReference>
<dbReference type="Pfam" id="PF13377">
    <property type="entry name" value="Peripla_BP_3"/>
    <property type="match status" value="1"/>
</dbReference>
<evidence type="ECO:0000256" key="1">
    <source>
        <dbReference type="ARBA" id="ARBA00023015"/>
    </source>
</evidence>
<organism evidence="5 6">
    <name type="scientific">Kineococcus endophyticus</name>
    <dbReference type="NCBI Taxonomy" id="1181883"/>
    <lineage>
        <taxon>Bacteria</taxon>
        <taxon>Bacillati</taxon>
        <taxon>Actinomycetota</taxon>
        <taxon>Actinomycetes</taxon>
        <taxon>Kineosporiales</taxon>
        <taxon>Kineosporiaceae</taxon>
        <taxon>Kineococcus</taxon>
    </lineage>
</organism>
<dbReference type="Proteomes" id="UP001555826">
    <property type="component" value="Unassembled WGS sequence"/>
</dbReference>
<evidence type="ECO:0000256" key="3">
    <source>
        <dbReference type="ARBA" id="ARBA00023163"/>
    </source>
</evidence>
<keyword evidence="6" id="KW-1185">Reference proteome</keyword>
<dbReference type="EMBL" id="JBFNQN010000015">
    <property type="protein sequence ID" value="MEW9267117.1"/>
    <property type="molecule type" value="Genomic_DNA"/>
</dbReference>
<dbReference type="CDD" id="cd06267">
    <property type="entry name" value="PBP1_LacI_sugar_binding-like"/>
    <property type="match status" value="1"/>
</dbReference>
<evidence type="ECO:0000313" key="5">
    <source>
        <dbReference type="EMBL" id="MEW9267117.1"/>
    </source>
</evidence>